<reference evidence="4" key="2">
    <citation type="submission" date="2020-09" db="EMBL/GenBank/DDBJ databases">
        <authorList>
            <person name="Sun Q."/>
            <person name="Zhou Y."/>
        </authorList>
    </citation>
    <scope>NUCLEOTIDE SEQUENCE</scope>
    <source>
        <strain evidence="4">CGMCC 1.15760</strain>
    </source>
</reference>
<dbReference type="Gene3D" id="1.10.1470.10">
    <property type="entry name" value="YjbJ"/>
    <property type="match status" value="1"/>
</dbReference>
<dbReference type="Pfam" id="PF05532">
    <property type="entry name" value="CsbD"/>
    <property type="match status" value="1"/>
</dbReference>
<dbReference type="InterPro" id="IPR036629">
    <property type="entry name" value="YjbJ_sf"/>
</dbReference>
<proteinExistence type="inferred from homology"/>
<dbReference type="AlphaFoldDB" id="A0A917G195"/>
<dbReference type="InterPro" id="IPR008462">
    <property type="entry name" value="CsbD"/>
</dbReference>
<feature type="domain" description="CsbD-like" evidence="3">
    <location>
        <begin position="7"/>
        <end position="58"/>
    </location>
</feature>
<feature type="region of interest" description="Disordered" evidence="2">
    <location>
        <begin position="1"/>
        <end position="32"/>
    </location>
</feature>
<dbReference type="Proteomes" id="UP000616608">
    <property type="component" value="Unassembled WGS sequence"/>
</dbReference>
<evidence type="ECO:0000256" key="1">
    <source>
        <dbReference type="ARBA" id="ARBA00009129"/>
    </source>
</evidence>
<dbReference type="RefSeq" id="WP_188613956.1">
    <property type="nucleotide sequence ID" value="NZ_BMJT01000003.1"/>
</dbReference>
<evidence type="ECO:0000313" key="5">
    <source>
        <dbReference type="Proteomes" id="UP000616608"/>
    </source>
</evidence>
<protein>
    <recommendedName>
        <fullName evidence="3">CsbD-like domain-containing protein</fullName>
    </recommendedName>
</protein>
<comment type="caution">
    <text evidence="4">The sequence shown here is derived from an EMBL/GenBank/DDBJ whole genome shotgun (WGS) entry which is preliminary data.</text>
</comment>
<comment type="similarity">
    <text evidence="1">Belongs to the UPF0337 (CsbD) family.</text>
</comment>
<evidence type="ECO:0000259" key="3">
    <source>
        <dbReference type="Pfam" id="PF05532"/>
    </source>
</evidence>
<keyword evidence="5" id="KW-1185">Reference proteome</keyword>
<organism evidence="4 5">
    <name type="scientific">Lysinibacillus alkalisoli</name>
    <dbReference type="NCBI Taxonomy" id="1911548"/>
    <lineage>
        <taxon>Bacteria</taxon>
        <taxon>Bacillati</taxon>
        <taxon>Bacillota</taxon>
        <taxon>Bacilli</taxon>
        <taxon>Bacillales</taxon>
        <taxon>Bacillaceae</taxon>
        <taxon>Lysinibacillus</taxon>
    </lineage>
</organism>
<evidence type="ECO:0000313" key="4">
    <source>
        <dbReference type="EMBL" id="GGG17803.1"/>
    </source>
</evidence>
<accession>A0A917G195</accession>
<feature type="region of interest" description="Disordered" evidence="2">
    <location>
        <begin position="57"/>
        <end position="76"/>
    </location>
</feature>
<name>A0A917G195_9BACI</name>
<evidence type="ECO:0000256" key="2">
    <source>
        <dbReference type="SAM" id="MobiDB-lite"/>
    </source>
</evidence>
<gene>
    <name evidence="4" type="ORF">GCM10007425_10260</name>
</gene>
<reference evidence="4" key="1">
    <citation type="journal article" date="2014" name="Int. J. Syst. Evol. Microbiol.">
        <title>Complete genome sequence of Corynebacterium casei LMG S-19264T (=DSM 44701T), isolated from a smear-ripened cheese.</title>
        <authorList>
            <consortium name="US DOE Joint Genome Institute (JGI-PGF)"/>
            <person name="Walter F."/>
            <person name="Albersmeier A."/>
            <person name="Kalinowski J."/>
            <person name="Ruckert C."/>
        </authorList>
    </citation>
    <scope>NUCLEOTIDE SEQUENCE</scope>
    <source>
        <strain evidence="4">CGMCC 1.15760</strain>
    </source>
</reference>
<dbReference type="EMBL" id="BMJT01000003">
    <property type="protein sequence ID" value="GGG17803.1"/>
    <property type="molecule type" value="Genomic_DNA"/>
</dbReference>
<dbReference type="SUPFAM" id="SSF69047">
    <property type="entry name" value="Hypothetical protein YjbJ"/>
    <property type="match status" value="1"/>
</dbReference>
<feature type="compositionally biased region" description="Basic and acidic residues" evidence="2">
    <location>
        <begin position="7"/>
        <end position="24"/>
    </location>
</feature>
<sequence>MSNKFTDNLKAKGNEVKGEAKEQYGKATGDVETQASGTFDKLKGAAQEKMAEAKEVISEKMDDLSQKFEDKKKEDK</sequence>